<dbReference type="SUPFAM" id="SSF57625">
    <property type="entry name" value="Invertebrate chitin-binding proteins"/>
    <property type="match status" value="3"/>
</dbReference>
<dbReference type="GO" id="GO:0008061">
    <property type="term" value="F:chitin binding"/>
    <property type="evidence" value="ECO:0007669"/>
    <property type="project" value="InterPro"/>
</dbReference>
<accession>A0A8B8B4V1</accession>
<name>A0A8B8B4V1_CRAVI</name>
<dbReference type="GO" id="GO:0005576">
    <property type="term" value="C:extracellular region"/>
    <property type="evidence" value="ECO:0007669"/>
    <property type="project" value="InterPro"/>
</dbReference>
<proteinExistence type="predicted"/>
<keyword evidence="2" id="KW-0732">Signal</keyword>
<evidence type="ECO:0000256" key="1">
    <source>
        <dbReference type="PROSITE-ProRule" id="PRU00076"/>
    </source>
</evidence>
<dbReference type="SMART" id="SM00181">
    <property type="entry name" value="EGF"/>
    <property type="match status" value="1"/>
</dbReference>
<dbReference type="AlphaFoldDB" id="A0A8B8B4V1"/>
<feature type="domain" description="Chitin-binding type-2" evidence="4">
    <location>
        <begin position="128"/>
        <end position="191"/>
    </location>
</feature>
<feature type="domain" description="Chitin-binding type-2" evidence="4">
    <location>
        <begin position="23"/>
        <end position="80"/>
    </location>
</feature>
<dbReference type="Gene3D" id="2.170.140.10">
    <property type="entry name" value="Chitin binding domain"/>
    <property type="match status" value="2"/>
</dbReference>
<dbReference type="InterPro" id="IPR036508">
    <property type="entry name" value="Chitin-bd_dom_sf"/>
</dbReference>
<dbReference type="Gene3D" id="2.10.25.10">
    <property type="entry name" value="Laminin"/>
    <property type="match status" value="1"/>
</dbReference>
<keyword evidence="1" id="KW-0245">EGF-like domain</keyword>
<dbReference type="OrthoDB" id="6131869at2759"/>
<dbReference type="Proteomes" id="UP000694844">
    <property type="component" value="Chromosome 8"/>
</dbReference>
<dbReference type="PROSITE" id="PS50940">
    <property type="entry name" value="CHIT_BIND_II"/>
    <property type="match status" value="3"/>
</dbReference>
<keyword evidence="1" id="KW-1015">Disulfide bond</keyword>
<dbReference type="RefSeq" id="XP_022298437.1">
    <property type="nucleotide sequence ID" value="XM_022442729.1"/>
</dbReference>
<organism evidence="5 6">
    <name type="scientific">Crassostrea virginica</name>
    <name type="common">Eastern oyster</name>
    <dbReference type="NCBI Taxonomy" id="6565"/>
    <lineage>
        <taxon>Eukaryota</taxon>
        <taxon>Metazoa</taxon>
        <taxon>Spiralia</taxon>
        <taxon>Lophotrochozoa</taxon>
        <taxon>Mollusca</taxon>
        <taxon>Bivalvia</taxon>
        <taxon>Autobranchia</taxon>
        <taxon>Pteriomorphia</taxon>
        <taxon>Ostreida</taxon>
        <taxon>Ostreoidea</taxon>
        <taxon>Ostreidae</taxon>
        <taxon>Crassostrea</taxon>
    </lineage>
</organism>
<dbReference type="CDD" id="cd00054">
    <property type="entry name" value="EGF_CA"/>
    <property type="match status" value="1"/>
</dbReference>
<feature type="disulfide bond" evidence="1">
    <location>
        <begin position="93"/>
        <end position="110"/>
    </location>
</feature>
<dbReference type="SUPFAM" id="SSF57196">
    <property type="entry name" value="EGF/Laminin"/>
    <property type="match status" value="1"/>
</dbReference>
<sequence length="335" mass="37008">MLPCVWLVTVLLGATVGAASGEDVVCTSNFERIVSEDCKTLHRCVWGKPIKMPDCTPGLIYSRAYGVCVYVGSEFDDCGAKKATDDPCTSQPCHHGGGCKPTDDGKEFTCTCPAEFGGATCEKALTIDEICSTQSYYRAPHPRYCQLYYDCSSTTRSSLFLKQHEGECEYPQLFSEKTLKCENYTDVDCGDRAEYKSACQYFSHRCGQGHCAPCALYYPSCEGKQDGVHPHGYKTDSPWFMVCKDERFVSDGLCPGDPYLHVASKIFKGECTSVYSIPKDQGGNMPDCAGMSDGSYTLEEEESGIYFRCDSGKATVLRCPPEEEFDEKVQSCKEK</sequence>
<protein>
    <submittedName>
        <fullName evidence="6">Neurogenic locus notch homolog protein 1-like</fullName>
    </submittedName>
</protein>
<evidence type="ECO:0000313" key="5">
    <source>
        <dbReference type="Proteomes" id="UP000694844"/>
    </source>
</evidence>
<feature type="signal peptide" evidence="2">
    <location>
        <begin position="1"/>
        <end position="21"/>
    </location>
</feature>
<gene>
    <name evidence="6" type="primary">LOC111107506</name>
</gene>
<dbReference type="PROSITE" id="PS50026">
    <property type="entry name" value="EGF_3"/>
    <property type="match status" value="1"/>
</dbReference>
<dbReference type="SMART" id="SM00494">
    <property type="entry name" value="ChtBD2"/>
    <property type="match status" value="3"/>
</dbReference>
<feature type="domain" description="Chitin-binding type-2" evidence="4">
    <location>
        <begin position="285"/>
        <end position="335"/>
    </location>
</feature>
<feature type="chain" id="PRO_5034049934" evidence="2">
    <location>
        <begin position="22"/>
        <end position="335"/>
    </location>
</feature>
<keyword evidence="5" id="KW-1185">Reference proteome</keyword>
<evidence type="ECO:0000259" key="4">
    <source>
        <dbReference type="PROSITE" id="PS50940"/>
    </source>
</evidence>
<dbReference type="KEGG" id="cvn:111107506"/>
<dbReference type="PROSITE" id="PS00022">
    <property type="entry name" value="EGF_1"/>
    <property type="match status" value="1"/>
</dbReference>
<dbReference type="InterPro" id="IPR000742">
    <property type="entry name" value="EGF"/>
</dbReference>
<feature type="domain" description="EGF-like" evidence="3">
    <location>
        <begin position="84"/>
        <end position="122"/>
    </location>
</feature>
<dbReference type="InterPro" id="IPR002557">
    <property type="entry name" value="Chitin-bd_dom"/>
</dbReference>
<feature type="disulfide bond" evidence="1">
    <location>
        <begin position="112"/>
        <end position="121"/>
    </location>
</feature>
<dbReference type="GeneID" id="111107506"/>
<evidence type="ECO:0000256" key="2">
    <source>
        <dbReference type="SAM" id="SignalP"/>
    </source>
</evidence>
<dbReference type="Pfam" id="PF01607">
    <property type="entry name" value="CBM_14"/>
    <property type="match status" value="1"/>
</dbReference>
<comment type="caution">
    <text evidence="1">Lacks conserved residue(s) required for the propagation of feature annotation.</text>
</comment>
<reference evidence="6" key="1">
    <citation type="submission" date="2025-08" db="UniProtKB">
        <authorList>
            <consortium name="RefSeq"/>
        </authorList>
    </citation>
    <scope>IDENTIFICATION</scope>
    <source>
        <tissue evidence="6">Whole sample</tissue>
    </source>
</reference>
<evidence type="ECO:0000313" key="6">
    <source>
        <dbReference type="RefSeq" id="XP_022298437.1"/>
    </source>
</evidence>
<evidence type="ECO:0000259" key="3">
    <source>
        <dbReference type="PROSITE" id="PS50026"/>
    </source>
</evidence>